<dbReference type="AlphaFoldDB" id="A0A1G4RVM4"/>
<sequence length="79" mass="8724">MLANPSRLFAENAKTTCGPGTNEFPNRPVIVLLDLTMREELLRERKGAGRLPGFSGKLDITVGKGRFLFETQLIGPHQT</sequence>
<organism evidence="1 2">
    <name type="scientific">Rhizobium mongolense subsp. loessense</name>
    <dbReference type="NCBI Taxonomy" id="158890"/>
    <lineage>
        <taxon>Bacteria</taxon>
        <taxon>Pseudomonadati</taxon>
        <taxon>Pseudomonadota</taxon>
        <taxon>Alphaproteobacteria</taxon>
        <taxon>Hyphomicrobiales</taxon>
        <taxon>Rhizobiaceae</taxon>
        <taxon>Rhizobium/Agrobacterium group</taxon>
        <taxon>Rhizobium</taxon>
    </lineage>
</organism>
<reference evidence="1 2" key="1">
    <citation type="submission" date="2016-10" db="EMBL/GenBank/DDBJ databases">
        <authorList>
            <person name="de Groot N.N."/>
        </authorList>
    </citation>
    <scope>NUCLEOTIDE SEQUENCE [LARGE SCALE GENOMIC DNA]</scope>
    <source>
        <strain evidence="1 2">CGMCC 1.3401</strain>
    </source>
</reference>
<evidence type="ECO:0000313" key="2">
    <source>
        <dbReference type="Proteomes" id="UP000199542"/>
    </source>
</evidence>
<evidence type="ECO:0000313" key="1">
    <source>
        <dbReference type="EMBL" id="SCW60924.1"/>
    </source>
</evidence>
<proteinExistence type="predicted"/>
<dbReference type="Proteomes" id="UP000199542">
    <property type="component" value="Unassembled WGS sequence"/>
</dbReference>
<accession>A0A1G4RVM4</accession>
<name>A0A1G4RVM4_9HYPH</name>
<gene>
    <name evidence="1" type="ORF">SAMN02927900_03069</name>
</gene>
<dbReference type="EMBL" id="FMTM01000004">
    <property type="protein sequence ID" value="SCW60924.1"/>
    <property type="molecule type" value="Genomic_DNA"/>
</dbReference>
<protein>
    <submittedName>
        <fullName evidence="1">Uncharacterized protein</fullName>
    </submittedName>
</protein>